<protein>
    <submittedName>
        <fullName evidence="1">DUF1450 domain-containing protein</fullName>
    </submittedName>
</protein>
<dbReference type="AlphaFoldDB" id="A0A9X3WI23"/>
<gene>
    <name evidence="1" type="ORF">NC799_13130</name>
</gene>
<sequence>MNPIVIEFCVSNLANGSQKARAELAKDPDLEIVEYGCTSFCGICSRYFVAIINGDPIVADNADELVEKVYDYLEENALI</sequence>
<dbReference type="NCBIfam" id="NF010190">
    <property type="entry name" value="PRK13669.1"/>
    <property type="match status" value="1"/>
</dbReference>
<reference evidence="1" key="1">
    <citation type="submission" date="2022-06" db="EMBL/GenBank/DDBJ databases">
        <title>Aquibacillus sp. a new bacterium isolated from soil saline samples.</title>
        <authorList>
            <person name="Galisteo C."/>
            <person name="De La Haba R."/>
            <person name="Sanchez-Porro C."/>
            <person name="Ventosa A."/>
        </authorList>
    </citation>
    <scope>NUCLEOTIDE SEQUENCE</scope>
    <source>
        <strain evidence="1">3ASR75-54</strain>
    </source>
</reference>
<dbReference type="Pfam" id="PF07293">
    <property type="entry name" value="DUF1450"/>
    <property type="match status" value="1"/>
</dbReference>
<dbReference type="Proteomes" id="UP001145069">
    <property type="component" value="Unassembled WGS sequence"/>
</dbReference>
<name>A0A9X3WI23_9BACI</name>
<comment type="caution">
    <text evidence="1">The sequence shown here is derived from an EMBL/GenBank/DDBJ whole genome shotgun (WGS) entry which is preliminary data.</text>
</comment>
<evidence type="ECO:0000313" key="1">
    <source>
        <dbReference type="EMBL" id="MDC3417839.1"/>
    </source>
</evidence>
<dbReference type="InterPro" id="IPR009910">
    <property type="entry name" value="DUF1450"/>
</dbReference>
<dbReference type="EMBL" id="JAMQKC010000015">
    <property type="protein sequence ID" value="MDC3417839.1"/>
    <property type="molecule type" value="Genomic_DNA"/>
</dbReference>
<dbReference type="RefSeq" id="WP_272446904.1">
    <property type="nucleotide sequence ID" value="NZ_JAMQKC010000015.1"/>
</dbReference>
<evidence type="ECO:0000313" key="2">
    <source>
        <dbReference type="Proteomes" id="UP001145069"/>
    </source>
</evidence>
<organism evidence="1 2">
    <name type="scientific">Aquibacillus salsiterrae</name>
    <dbReference type="NCBI Taxonomy" id="2950439"/>
    <lineage>
        <taxon>Bacteria</taxon>
        <taxon>Bacillati</taxon>
        <taxon>Bacillota</taxon>
        <taxon>Bacilli</taxon>
        <taxon>Bacillales</taxon>
        <taxon>Bacillaceae</taxon>
        <taxon>Aquibacillus</taxon>
    </lineage>
</organism>
<proteinExistence type="predicted"/>
<accession>A0A9X3WI23</accession>
<keyword evidence="2" id="KW-1185">Reference proteome</keyword>